<evidence type="ECO:0000259" key="2">
    <source>
        <dbReference type="Pfam" id="PF01551"/>
    </source>
</evidence>
<protein>
    <recommendedName>
        <fullName evidence="2">M23ase beta-sheet core domain-containing protein</fullName>
    </recommendedName>
</protein>
<dbReference type="PANTHER" id="PTHR21666:SF270">
    <property type="entry name" value="MUREIN HYDROLASE ACTIVATOR ENVC"/>
    <property type="match status" value="1"/>
</dbReference>
<reference evidence="4" key="1">
    <citation type="journal article" date="2019" name="Int. J. Syst. Evol. Microbiol.">
        <title>The Global Catalogue of Microorganisms (GCM) 10K type strain sequencing project: providing services to taxonomists for standard genome sequencing and annotation.</title>
        <authorList>
            <consortium name="The Broad Institute Genomics Platform"/>
            <consortium name="The Broad Institute Genome Sequencing Center for Infectious Disease"/>
            <person name="Wu L."/>
            <person name="Ma J."/>
        </authorList>
    </citation>
    <scope>NUCLEOTIDE SEQUENCE [LARGE SCALE GENOMIC DNA]</scope>
    <source>
        <strain evidence="4">JCM 14900</strain>
    </source>
</reference>
<feature type="compositionally biased region" description="Gly residues" evidence="1">
    <location>
        <begin position="297"/>
        <end position="311"/>
    </location>
</feature>
<accession>A0ABP5ASC7</accession>
<dbReference type="RefSeq" id="WP_248146410.1">
    <property type="nucleotide sequence ID" value="NZ_BAAAOF010000002.1"/>
</dbReference>
<sequence>MDHQPTTDDCGCAPTARERRILWPAVNRRSAIGLGVLGLAVVGGLAGPAIAPAFAATYPSWEEVKRAKANQAAKAAQVTRIRGLISALTDDVAAKNLIAEQTADAFYVAQQAYFEAAFRAEQLQAAADAQAETAKDAADKAGRLAAQVYRDGGDDTSLKLFFTDSSVDADDLLARLGTMDRLISRNNDVYTDAITARDAAQGLTDQAEAQRVERDRLQKVAEQAMIAAQKAAEEAQAALEAQQTYLGQLQAQLAALTDTTAKTVASYEEGERMRKEAERLAREEAERKAREQAEAAAGGGNGGGGSGGAVGGSGWARPSSGWITSGYGPRNSQCGNGIGCSSSWHLGTDLAAGCGSAIYAASAGTVTMAWPYSGYGNYIRISHGGGVGTGYGHLSRIFVSAGQWVGAGQLIGAEGNTGNSYGCHLHFEVYPPGGGTTNPVPWMAARGVSL</sequence>
<proteinExistence type="predicted"/>
<dbReference type="Proteomes" id="UP001501343">
    <property type="component" value="Unassembled WGS sequence"/>
</dbReference>
<dbReference type="InterPro" id="IPR016047">
    <property type="entry name" value="M23ase_b-sheet_dom"/>
</dbReference>
<dbReference type="InterPro" id="IPR050570">
    <property type="entry name" value="Cell_wall_metabolism_enzyme"/>
</dbReference>
<dbReference type="EMBL" id="BAAAOF010000002">
    <property type="protein sequence ID" value="GAA1921383.1"/>
    <property type="molecule type" value="Genomic_DNA"/>
</dbReference>
<dbReference type="SUPFAM" id="SSF51261">
    <property type="entry name" value="Duplicated hybrid motif"/>
    <property type="match status" value="1"/>
</dbReference>
<evidence type="ECO:0000256" key="1">
    <source>
        <dbReference type="SAM" id="MobiDB-lite"/>
    </source>
</evidence>
<feature type="region of interest" description="Disordered" evidence="1">
    <location>
        <begin position="264"/>
        <end position="311"/>
    </location>
</feature>
<comment type="caution">
    <text evidence="3">The sequence shown here is derived from an EMBL/GenBank/DDBJ whole genome shotgun (WGS) entry which is preliminary data.</text>
</comment>
<dbReference type="Pfam" id="PF01551">
    <property type="entry name" value="Peptidase_M23"/>
    <property type="match status" value="1"/>
</dbReference>
<keyword evidence="4" id="KW-1185">Reference proteome</keyword>
<dbReference type="CDD" id="cd12797">
    <property type="entry name" value="M23_peptidase"/>
    <property type="match status" value="1"/>
</dbReference>
<evidence type="ECO:0000313" key="3">
    <source>
        <dbReference type="EMBL" id="GAA1921383.1"/>
    </source>
</evidence>
<gene>
    <name evidence="3" type="ORF">GCM10009775_12270</name>
</gene>
<dbReference type="Gene3D" id="2.70.70.10">
    <property type="entry name" value="Glucose Permease (Domain IIA)"/>
    <property type="match status" value="1"/>
</dbReference>
<dbReference type="PANTHER" id="PTHR21666">
    <property type="entry name" value="PEPTIDASE-RELATED"/>
    <property type="match status" value="1"/>
</dbReference>
<evidence type="ECO:0000313" key="4">
    <source>
        <dbReference type="Proteomes" id="UP001501343"/>
    </source>
</evidence>
<dbReference type="CDD" id="cd22265">
    <property type="entry name" value="UDM1_RNF168"/>
    <property type="match status" value="1"/>
</dbReference>
<dbReference type="InterPro" id="IPR011055">
    <property type="entry name" value="Dup_hybrid_motif"/>
</dbReference>
<organism evidence="3 4">
    <name type="scientific">Microbacterium aoyamense</name>
    <dbReference type="NCBI Taxonomy" id="344166"/>
    <lineage>
        <taxon>Bacteria</taxon>
        <taxon>Bacillati</taxon>
        <taxon>Actinomycetota</taxon>
        <taxon>Actinomycetes</taxon>
        <taxon>Micrococcales</taxon>
        <taxon>Microbacteriaceae</taxon>
        <taxon>Microbacterium</taxon>
    </lineage>
</organism>
<feature type="compositionally biased region" description="Basic and acidic residues" evidence="1">
    <location>
        <begin position="269"/>
        <end position="293"/>
    </location>
</feature>
<name>A0ABP5ASC7_9MICO</name>
<feature type="domain" description="M23ase beta-sheet core" evidence="2">
    <location>
        <begin position="345"/>
        <end position="431"/>
    </location>
</feature>